<keyword evidence="2" id="KW-1185">Reference proteome</keyword>
<evidence type="ECO:0000313" key="1">
    <source>
        <dbReference type="EMBL" id="KAG2495376.1"/>
    </source>
</evidence>
<evidence type="ECO:0000313" key="2">
    <source>
        <dbReference type="Proteomes" id="UP000612055"/>
    </source>
</evidence>
<dbReference type="Proteomes" id="UP000612055">
    <property type="component" value="Unassembled WGS sequence"/>
</dbReference>
<proteinExistence type="predicted"/>
<organism evidence="1 2">
    <name type="scientific">Edaphochlamys debaryana</name>
    <dbReference type="NCBI Taxonomy" id="47281"/>
    <lineage>
        <taxon>Eukaryota</taxon>
        <taxon>Viridiplantae</taxon>
        <taxon>Chlorophyta</taxon>
        <taxon>core chlorophytes</taxon>
        <taxon>Chlorophyceae</taxon>
        <taxon>CS clade</taxon>
        <taxon>Chlamydomonadales</taxon>
        <taxon>Chlamydomonadales incertae sedis</taxon>
        <taxon>Edaphochlamys</taxon>
    </lineage>
</organism>
<gene>
    <name evidence="1" type="ORF">HYH03_006644</name>
</gene>
<sequence length="478" mass="49917">MLLTWSHSHAARLRVAELAYATLSAAVAAFVDLSGDNRAAQPPLPPPLPLLLAWLPPGLAACLPPWRTALRLLAGAASAAALLRIRGRPALAFVLYSAATHHLREPWCMHEYPALAAGADVTALPNLLHRLTSQAASRVSPPLFCSPLGRRAVRFKVPWAKPDRISPGYERRLEEVYASGEVHLGGVWVQPARRVEVTLLLLAADRRSGKREGEAPPALTACVKYPGGRVAAARVFPSPPSAEGSHECVYRIALEEAPSKEGIALLELAWEDGPHASPCLMLPLLCTADGEVEAEVEALARAWAGDQPQGSAGPSGAAASAPPPCLDALLVDLGAWLAAEARAEAGTGGAGAGADAVIQAAKEALPDQPSAPAPVPRRPPVRLLAAVLLLSSAVRSVLAAALWVLRWTFGVWPPPAEEVAAQQAAMEAWALSLMRTLLDLGVSAGVASSPEQRASTGLRPEPTSAVRLACIAPGLLVA</sequence>
<protein>
    <submittedName>
        <fullName evidence="1">Uncharacterized protein</fullName>
    </submittedName>
</protein>
<dbReference type="AlphaFoldDB" id="A0A835Y3N9"/>
<accession>A0A835Y3N9</accession>
<comment type="caution">
    <text evidence="1">The sequence shown here is derived from an EMBL/GenBank/DDBJ whole genome shotgun (WGS) entry which is preliminary data.</text>
</comment>
<dbReference type="EMBL" id="JAEHOE010000025">
    <property type="protein sequence ID" value="KAG2495376.1"/>
    <property type="molecule type" value="Genomic_DNA"/>
</dbReference>
<name>A0A835Y3N9_9CHLO</name>
<reference evidence="1" key="1">
    <citation type="journal article" date="2020" name="bioRxiv">
        <title>Comparative genomics of Chlamydomonas.</title>
        <authorList>
            <person name="Craig R.J."/>
            <person name="Hasan A.R."/>
            <person name="Ness R.W."/>
            <person name="Keightley P.D."/>
        </authorList>
    </citation>
    <scope>NUCLEOTIDE SEQUENCE</scope>
    <source>
        <strain evidence="1">CCAP 11/70</strain>
    </source>
</reference>